<dbReference type="GO" id="GO:0003735">
    <property type="term" value="F:structural constituent of ribosome"/>
    <property type="evidence" value="ECO:0007669"/>
    <property type="project" value="InterPro"/>
</dbReference>
<evidence type="ECO:0000256" key="3">
    <source>
        <dbReference type="ARBA" id="ARBA00023274"/>
    </source>
</evidence>
<evidence type="ECO:0000256" key="1">
    <source>
        <dbReference type="ARBA" id="ARBA00006640"/>
    </source>
</evidence>
<evidence type="ECO:0000256" key="4">
    <source>
        <dbReference type="SAM" id="MobiDB-lite"/>
    </source>
</evidence>
<protein>
    <recommendedName>
        <fullName evidence="6">30S ribosomal protein S21</fullName>
    </recommendedName>
</protein>
<dbReference type="AlphaFoldDB" id="A0A381WKE5"/>
<dbReference type="InterPro" id="IPR038380">
    <property type="entry name" value="Ribosomal_bS21_sf"/>
</dbReference>
<organism evidence="5">
    <name type="scientific">marine metagenome</name>
    <dbReference type="NCBI Taxonomy" id="408172"/>
    <lineage>
        <taxon>unclassified sequences</taxon>
        <taxon>metagenomes</taxon>
        <taxon>ecological metagenomes</taxon>
    </lineage>
</organism>
<dbReference type="GO" id="GO:1990904">
    <property type="term" value="C:ribonucleoprotein complex"/>
    <property type="evidence" value="ECO:0007669"/>
    <property type="project" value="UniProtKB-KW"/>
</dbReference>
<dbReference type="EMBL" id="UINC01012088">
    <property type="protein sequence ID" value="SVA52986.1"/>
    <property type="molecule type" value="Genomic_DNA"/>
</dbReference>
<dbReference type="Gene3D" id="1.20.5.1150">
    <property type="entry name" value="Ribosomal protein S8"/>
    <property type="match status" value="1"/>
</dbReference>
<dbReference type="PRINTS" id="PR00976">
    <property type="entry name" value="RIBOSOMALS21"/>
</dbReference>
<accession>A0A381WKE5</accession>
<gene>
    <name evidence="5" type="ORF">METZ01_LOCUS105840</name>
</gene>
<dbReference type="InterPro" id="IPR001911">
    <property type="entry name" value="Ribosomal_bS21"/>
</dbReference>
<keyword evidence="2" id="KW-0689">Ribosomal protein</keyword>
<sequence length="86" mass="10436">MPSVKPRIHPKSKRVEPFDQLLRRFKKAVERKGIIQECRDRQYYTKPNVLKNQKNQAIKRKKKIEAKRALQERSTRRRVQDWGPIL</sequence>
<dbReference type="HAMAP" id="MF_00358">
    <property type="entry name" value="Ribosomal_bS21"/>
    <property type="match status" value="1"/>
</dbReference>
<evidence type="ECO:0000256" key="2">
    <source>
        <dbReference type="ARBA" id="ARBA00022980"/>
    </source>
</evidence>
<dbReference type="GO" id="GO:0006412">
    <property type="term" value="P:translation"/>
    <property type="evidence" value="ECO:0007669"/>
    <property type="project" value="InterPro"/>
</dbReference>
<evidence type="ECO:0008006" key="6">
    <source>
        <dbReference type="Google" id="ProtNLM"/>
    </source>
</evidence>
<keyword evidence="3" id="KW-0687">Ribonucleoprotein</keyword>
<comment type="similarity">
    <text evidence="1">Belongs to the bacterial ribosomal protein bS21 family.</text>
</comment>
<feature type="region of interest" description="Disordered" evidence="4">
    <location>
        <begin position="56"/>
        <end position="86"/>
    </location>
</feature>
<feature type="compositionally biased region" description="Basic and acidic residues" evidence="4">
    <location>
        <begin position="66"/>
        <end position="80"/>
    </location>
</feature>
<evidence type="ECO:0000313" key="5">
    <source>
        <dbReference type="EMBL" id="SVA52986.1"/>
    </source>
</evidence>
<reference evidence="5" key="1">
    <citation type="submission" date="2018-05" db="EMBL/GenBank/DDBJ databases">
        <authorList>
            <person name="Lanie J.A."/>
            <person name="Ng W.-L."/>
            <person name="Kazmierczak K.M."/>
            <person name="Andrzejewski T.M."/>
            <person name="Davidsen T.M."/>
            <person name="Wayne K.J."/>
            <person name="Tettelin H."/>
            <person name="Glass J.I."/>
            <person name="Rusch D."/>
            <person name="Podicherti R."/>
            <person name="Tsui H.-C.T."/>
            <person name="Winkler M.E."/>
        </authorList>
    </citation>
    <scope>NUCLEOTIDE SEQUENCE</scope>
</reference>
<name>A0A381WKE5_9ZZZZ</name>
<dbReference type="NCBIfam" id="TIGR00030">
    <property type="entry name" value="S21p"/>
    <property type="match status" value="1"/>
</dbReference>
<proteinExistence type="inferred from homology"/>
<dbReference type="GO" id="GO:0005840">
    <property type="term" value="C:ribosome"/>
    <property type="evidence" value="ECO:0007669"/>
    <property type="project" value="UniProtKB-KW"/>
</dbReference>
<dbReference type="Pfam" id="PF01165">
    <property type="entry name" value="Ribosomal_S21"/>
    <property type="match status" value="1"/>
</dbReference>